<dbReference type="CDD" id="cd06462">
    <property type="entry name" value="Peptidase_S24_S26"/>
    <property type="match status" value="1"/>
</dbReference>
<name>A0A1T4UL24_9GAMM</name>
<dbReference type="AlphaFoldDB" id="A0A1T4UL24"/>
<proteinExistence type="predicted"/>
<accession>A0A1T4UL24</accession>
<keyword evidence="2" id="KW-1185">Reference proteome</keyword>
<evidence type="ECO:0000313" key="1">
    <source>
        <dbReference type="EMBL" id="SKA53399.1"/>
    </source>
</evidence>
<organism evidence="1 2">
    <name type="scientific">Enterovibrio nigricans DSM 22720</name>
    <dbReference type="NCBI Taxonomy" id="1121868"/>
    <lineage>
        <taxon>Bacteria</taxon>
        <taxon>Pseudomonadati</taxon>
        <taxon>Pseudomonadota</taxon>
        <taxon>Gammaproteobacteria</taxon>
        <taxon>Vibrionales</taxon>
        <taxon>Vibrionaceae</taxon>
        <taxon>Enterovibrio</taxon>
    </lineage>
</organism>
<dbReference type="Proteomes" id="UP000190162">
    <property type="component" value="Unassembled WGS sequence"/>
</dbReference>
<reference evidence="2" key="1">
    <citation type="submission" date="2017-02" db="EMBL/GenBank/DDBJ databases">
        <authorList>
            <person name="Varghese N."/>
            <person name="Submissions S."/>
        </authorList>
    </citation>
    <scope>NUCLEOTIDE SEQUENCE [LARGE SCALE GENOMIC DNA]</scope>
    <source>
        <strain evidence="2">DSM 22720</strain>
    </source>
</reference>
<dbReference type="EMBL" id="FUXU01000020">
    <property type="protein sequence ID" value="SKA53399.1"/>
    <property type="molecule type" value="Genomic_DNA"/>
</dbReference>
<protein>
    <recommendedName>
        <fullName evidence="3">Peptidase S24-like</fullName>
    </recommendedName>
</protein>
<sequence length="85" mass="9700">MSPNICHRDIVFAASEPQWWPKKTGSIYLFHHPRFGWIIKKLQTHASNKGMTFVGENSLSVSPKAIGLISDKTLLFRVLSVFRCQ</sequence>
<gene>
    <name evidence="1" type="ORF">SAMN02745132_01959</name>
</gene>
<evidence type="ECO:0000313" key="2">
    <source>
        <dbReference type="Proteomes" id="UP000190162"/>
    </source>
</evidence>
<evidence type="ECO:0008006" key="3">
    <source>
        <dbReference type="Google" id="ProtNLM"/>
    </source>
</evidence>